<sequence length="441" mass="46956">MPVLQVDDPPISPPPSLGAVLKNKNFLILWSGQVFSQLADKVYLVLIIAIISSTFERPEQSISGWVSAIMIAFTIPAVLFGSLAGVFVDRWLKKEVLVFTNLLRGFFVLLIPIALIVAGQMSLGAGIPLGFIFLLGITFAVSTLTQFFAPAEQAIIPLIVNPHLLLPANSLYTSTMMGSIILGFALGDPLLALADRFLPVLFGNKDLGKELIVGGAYIISGLVLLNARTGEQRNVNDRDRSHVWQDIRDGIRYLGKNRTVRNAIVQLIILSCIFAALAVLAVRIAEIIPNLKTSQFGLLLAAGGLGLGISAALVGQFGHRFGSNAKLGLVGSVGMAASLFALSFTLHELVWSLLWIGTLGAFAAAIAIPMQTIIQSQTPEEMRGKVFGLQNNAINIALSVPLALASIAETWFGIQVVLAGLATLVFAGGLSTGYLTRSSAE</sequence>
<dbReference type="Proteomes" id="UP001232992">
    <property type="component" value="Unassembled WGS sequence"/>
</dbReference>
<dbReference type="CDD" id="cd06173">
    <property type="entry name" value="MFS_MefA_like"/>
    <property type="match status" value="1"/>
</dbReference>
<dbReference type="InterPro" id="IPR011701">
    <property type="entry name" value="MFS"/>
</dbReference>
<evidence type="ECO:0000313" key="9">
    <source>
        <dbReference type="Proteomes" id="UP001232992"/>
    </source>
</evidence>
<feature type="transmembrane region" description="Helical" evidence="7">
    <location>
        <begin position="263"/>
        <end position="284"/>
    </location>
</feature>
<name>A0ABT7C2F4_9CYAN</name>
<keyword evidence="4 7" id="KW-0812">Transmembrane</keyword>
<feature type="transmembrane region" description="Helical" evidence="7">
    <location>
        <begin position="211"/>
        <end position="228"/>
    </location>
</feature>
<feature type="transmembrane region" description="Helical" evidence="7">
    <location>
        <begin position="296"/>
        <end position="315"/>
    </location>
</feature>
<keyword evidence="5 7" id="KW-1133">Transmembrane helix</keyword>
<keyword evidence="9" id="KW-1185">Reference proteome</keyword>
<feature type="transmembrane region" description="Helical" evidence="7">
    <location>
        <begin position="414"/>
        <end position="435"/>
    </location>
</feature>
<evidence type="ECO:0000256" key="6">
    <source>
        <dbReference type="ARBA" id="ARBA00023136"/>
    </source>
</evidence>
<comment type="caution">
    <text evidence="8">The sequence shown here is derived from an EMBL/GenBank/DDBJ whole genome shotgun (WGS) entry which is preliminary data.</text>
</comment>
<feature type="transmembrane region" description="Helical" evidence="7">
    <location>
        <begin position="386"/>
        <end position="408"/>
    </location>
</feature>
<dbReference type="Pfam" id="PF07690">
    <property type="entry name" value="MFS_1"/>
    <property type="match status" value="1"/>
</dbReference>
<evidence type="ECO:0000256" key="3">
    <source>
        <dbReference type="ARBA" id="ARBA00022475"/>
    </source>
</evidence>
<dbReference type="Gene3D" id="1.20.1250.20">
    <property type="entry name" value="MFS general substrate transporter like domains"/>
    <property type="match status" value="1"/>
</dbReference>
<organism evidence="8 9">
    <name type="scientific">Roseofilum casamattae BLCC-M143</name>
    <dbReference type="NCBI Taxonomy" id="3022442"/>
    <lineage>
        <taxon>Bacteria</taxon>
        <taxon>Bacillati</taxon>
        <taxon>Cyanobacteriota</taxon>
        <taxon>Cyanophyceae</taxon>
        <taxon>Desertifilales</taxon>
        <taxon>Desertifilaceae</taxon>
        <taxon>Roseofilum</taxon>
        <taxon>Roseofilum casamattae</taxon>
    </lineage>
</organism>
<feature type="transmembrane region" description="Helical" evidence="7">
    <location>
        <begin position="327"/>
        <end position="346"/>
    </location>
</feature>
<reference evidence="8 9" key="1">
    <citation type="submission" date="2023-01" db="EMBL/GenBank/DDBJ databases">
        <title>Novel diversity within Roseofilum (Cyanobacteria; Desertifilaceae) from marine benthic mats with descriptions of four novel species.</title>
        <authorList>
            <person name="Wang Y."/>
            <person name="Berthold D.E."/>
            <person name="Hu J."/>
            <person name="Lefler F.W."/>
            <person name="Laughinghouse H.D. IV."/>
        </authorList>
    </citation>
    <scope>NUCLEOTIDE SEQUENCE [LARGE SCALE GENOMIC DNA]</scope>
    <source>
        <strain evidence="8 9">BLCC-M143</strain>
    </source>
</reference>
<feature type="transmembrane region" description="Helical" evidence="7">
    <location>
        <begin position="352"/>
        <end position="374"/>
    </location>
</feature>
<comment type="subcellular location">
    <subcellularLocation>
        <location evidence="1">Cell membrane</location>
        <topology evidence="1">Multi-pass membrane protein</topology>
    </subcellularLocation>
</comment>
<feature type="transmembrane region" description="Helical" evidence="7">
    <location>
        <begin position="125"/>
        <end position="149"/>
    </location>
</feature>
<evidence type="ECO:0000256" key="1">
    <source>
        <dbReference type="ARBA" id="ARBA00004651"/>
    </source>
</evidence>
<feature type="transmembrane region" description="Helical" evidence="7">
    <location>
        <begin position="96"/>
        <end position="119"/>
    </location>
</feature>
<feature type="transmembrane region" description="Helical" evidence="7">
    <location>
        <begin position="170"/>
        <end position="191"/>
    </location>
</feature>
<evidence type="ECO:0000256" key="2">
    <source>
        <dbReference type="ARBA" id="ARBA00022448"/>
    </source>
</evidence>
<evidence type="ECO:0000313" key="8">
    <source>
        <dbReference type="EMBL" id="MDJ1185638.1"/>
    </source>
</evidence>
<evidence type="ECO:0000256" key="7">
    <source>
        <dbReference type="SAM" id="Phobius"/>
    </source>
</evidence>
<dbReference type="PANTHER" id="PTHR43266">
    <property type="entry name" value="MACROLIDE-EFFLUX PROTEIN"/>
    <property type="match status" value="1"/>
</dbReference>
<keyword evidence="3" id="KW-1003">Cell membrane</keyword>
<keyword evidence="6 7" id="KW-0472">Membrane</keyword>
<dbReference type="RefSeq" id="WP_283760278.1">
    <property type="nucleotide sequence ID" value="NZ_JAQOSQ010000042.1"/>
</dbReference>
<feature type="transmembrane region" description="Helical" evidence="7">
    <location>
        <begin position="62"/>
        <end position="84"/>
    </location>
</feature>
<dbReference type="SUPFAM" id="SSF103473">
    <property type="entry name" value="MFS general substrate transporter"/>
    <property type="match status" value="1"/>
</dbReference>
<evidence type="ECO:0000256" key="4">
    <source>
        <dbReference type="ARBA" id="ARBA00022692"/>
    </source>
</evidence>
<dbReference type="PANTHER" id="PTHR43266:SF2">
    <property type="entry name" value="MAJOR FACILITATOR SUPERFAMILY (MFS) PROFILE DOMAIN-CONTAINING PROTEIN"/>
    <property type="match status" value="1"/>
</dbReference>
<accession>A0ABT7C2F4</accession>
<dbReference type="EMBL" id="JAQOSQ010000042">
    <property type="protein sequence ID" value="MDJ1185638.1"/>
    <property type="molecule type" value="Genomic_DNA"/>
</dbReference>
<dbReference type="InterPro" id="IPR036259">
    <property type="entry name" value="MFS_trans_sf"/>
</dbReference>
<gene>
    <name evidence="8" type="ORF">PMH09_20865</name>
</gene>
<keyword evidence="2" id="KW-0813">Transport</keyword>
<proteinExistence type="predicted"/>
<evidence type="ECO:0000256" key="5">
    <source>
        <dbReference type="ARBA" id="ARBA00022989"/>
    </source>
</evidence>
<protein>
    <submittedName>
        <fullName evidence="8">MFS transporter</fullName>
    </submittedName>
</protein>